<dbReference type="AlphaFoldDB" id="A0A0A9EZM2"/>
<evidence type="ECO:0000256" key="1">
    <source>
        <dbReference type="SAM" id="MobiDB-lite"/>
    </source>
</evidence>
<reference evidence="2" key="2">
    <citation type="journal article" date="2015" name="Data Brief">
        <title>Shoot transcriptome of the giant reed, Arundo donax.</title>
        <authorList>
            <person name="Barrero R.A."/>
            <person name="Guerrero F.D."/>
            <person name="Moolhuijzen P."/>
            <person name="Goolsby J.A."/>
            <person name="Tidwell J."/>
            <person name="Bellgard S.E."/>
            <person name="Bellgard M.I."/>
        </authorList>
    </citation>
    <scope>NUCLEOTIDE SEQUENCE</scope>
    <source>
        <tissue evidence="2">Shoot tissue taken approximately 20 cm above the soil surface</tissue>
    </source>
</reference>
<dbReference type="EMBL" id="GBRH01193472">
    <property type="protein sequence ID" value="JAE04424.1"/>
    <property type="molecule type" value="Transcribed_RNA"/>
</dbReference>
<feature type="compositionally biased region" description="Low complexity" evidence="1">
    <location>
        <begin position="1"/>
        <end position="10"/>
    </location>
</feature>
<feature type="compositionally biased region" description="Low complexity" evidence="1">
    <location>
        <begin position="57"/>
        <end position="75"/>
    </location>
</feature>
<evidence type="ECO:0000313" key="2">
    <source>
        <dbReference type="EMBL" id="JAE04424.1"/>
    </source>
</evidence>
<name>A0A0A9EZM2_ARUDO</name>
<accession>A0A0A9EZM2</accession>
<reference evidence="2" key="1">
    <citation type="submission" date="2014-09" db="EMBL/GenBank/DDBJ databases">
        <authorList>
            <person name="Magalhaes I.L.F."/>
            <person name="Oliveira U."/>
            <person name="Santos F.R."/>
            <person name="Vidigal T.H.D.A."/>
            <person name="Brescovit A.D."/>
            <person name="Santos A.J."/>
        </authorList>
    </citation>
    <scope>NUCLEOTIDE SEQUENCE</scope>
    <source>
        <tissue evidence="2">Shoot tissue taken approximately 20 cm above the soil surface</tissue>
    </source>
</reference>
<proteinExistence type="predicted"/>
<organism evidence="2">
    <name type="scientific">Arundo donax</name>
    <name type="common">Giant reed</name>
    <name type="synonym">Donax arundinaceus</name>
    <dbReference type="NCBI Taxonomy" id="35708"/>
    <lineage>
        <taxon>Eukaryota</taxon>
        <taxon>Viridiplantae</taxon>
        <taxon>Streptophyta</taxon>
        <taxon>Embryophyta</taxon>
        <taxon>Tracheophyta</taxon>
        <taxon>Spermatophyta</taxon>
        <taxon>Magnoliopsida</taxon>
        <taxon>Liliopsida</taxon>
        <taxon>Poales</taxon>
        <taxon>Poaceae</taxon>
        <taxon>PACMAD clade</taxon>
        <taxon>Arundinoideae</taxon>
        <taxon>Arundineae</taxon>
        <taxon>Arundo</taxon>
    </lineage>
</organism>
<feature type="compositionally biased region" description="Basic and acidic residues" evidence="1">
    <location>
        <begin position="18"/>
        <end position="32"/>
    </location>
</feature>
<protein>
    <submittedName>
        <fullName evidence="2">Uncharacterized protein</fullName>
    </submittedName>
</protein>
<feature type="region of interest" description="Disordered" evidence="1">
    <location>
        <begin position="1"/>
        <end position="75"/>
    </location>
</feature>
<sequence length="75" mass="7735">MSSSSASAGSKTTWARFRRSDTAARRTPRRPESAASTAPVQAEHVMPVTRTCTRRMPASAASSSSAPAPAPASSS</sequence>